<dbReference type="EMBL" id="JARGEI010000010">
    <property type="protein sequence ID" value="KAJ8725287.1"/>
    <property type="molecule type" value="Genomic_DNA"/>
</dbReference>
<dbReference type="GO" id="GO:0046982">
    <property type="term" value="F:protein heterodimerization activity"/>
    <property type="evidence" value="ECO:0007669"/>
    <property type="project" value="InterPro"/>
</dbReference>
<dbReference type="EMBL" id="JARGEI010000010">
    <property type="protein sequence ID" value="KAJ8725286.1"/>
    <property type="molecule type" value="Genomic_DNA"/>
</dbReference>
<evidence type="ECO:0000313" key="13">
    <source>
        <dbReference type="EMBL" id="KAJ8725297.1"/>
    </source>
</evidence>
<dbReference type="EMBL" id="JARGEI010000010">
    <property type="protein sequence ID" value="KAJ8725298.1"/>
    <property type="molecule type" value="Genomic_DNA"/>
</dbReference>
<dbReference type="InterPro" id="IPR009072">
    <property type="entry name" value="Histone-fold"/>
</dbReference>
<evidence type="ECO:0000313" key="12">
    <source>
        <dbReference type="EMBL" id="KAJ8725296.1"/>
    </source>
</evidence>
<evidence type="ECO:0000313" key="11">
    <source>
        <dbReference type="EMBL" id="KAJ8725295.1"/>
    </source>
</evidence>
<dbReference type="EMBL" id="JARGEI010000010">
    <property type="protein sequence ID" value="KAJ8725300.1"/>
    <property type="molecule type" value="Genomic_DNA"/>
</dbReference>
<dbReference type="PANTHER" id="PTHR46071">
    <property type="entry name" value="ANKYRIN REPEAT AND BTB/POZ DOMAIN-CONTAINING"/>
    <property type="match status" value="1"/>
</dbReference>
<evidence type="ECO:0000313" key="1">
    <source>
        <dbReference type="EMBL" id="KAJ8725284.1"/>
    </source>
</evidence>
<evidence type="ECO:0000313" key="5">
    <source>
        <dbReference type="EMBL" id="KAJ8725288.1"/>
    </source>
</evidence>
<organism evidence="2 18">
    <name type="scientific">Mythimna separata</name>
    <name type="common">Oriental armyworm</name>
    <name type="synonym">Pseudaletia separata</name>
    <dbReference type="NCBI Taxonomy" id="271217"/>
    <lineage>
        <taxon>Eukaryota</taxon>
        <taxon>Metazoa</taxon>
        <taxon>Ecdysozoa</taxon>
        <taxon>Arthropoda</taxon>
        <taxon>Hexapoda</taxon>
        <taxon>Insecta</taxon>
        <taxon>Pterygota</taxon>
        <taxon>Neoptera</taxon>
        <taxon>Endopterygota</taxon>
        <taxon>Lepidoptera</taxon>
        <taxon>Glossata</taxon>
        <taxon>Ditrysia</taxon>
        <taxon>Noctuoidea</taxon>
        <taxon>Noctuidae</taxon>
        <taxon>Noctuinae</taxon>
        <taxon>Hadenini</taxon>
        <taxon>Mythimna</taxon>
    </lineage>
</organism>
<evidence type="ECO:0000313" key="10">
    <source>
        <dbReference type="EMBL" id="KAJ8725294.1"/>
    </source>
</evidence>
<dbReference type="InterPro" id="IPR052089">
    <property type="entry name" value="Ankyrin-BTB/POZ_domain"/>
</dbReference>
<name>A0AAD7YS19_MYTSE</name>
<evidence type="ECO:0000313" key="18">
    <source>
        <dbReference type="Proteomes" id="UP001231518"/>
    </source>
</evidence>
<dbReference type="SUPFAM" id="SSF47113">
    <property type="entry name" value="Histone-fold"/>
    <property type="match status" value="1"/>
</dbReference>
<proteinExistence type="predicted"/>
<dbReference type="EMBL" id="JARGEI010000010">
    <property type="protein sequence ID" value="KAJ8725294.1"/>
    <property type="molecule type" value="Genomic_DNA"/>
</dbReference>
<accession>A0AAD7YS19</accession>
<protein>
    <submittedName>
        <fullName evidence="2">Uncharacterized protein</fullName>
    </submittedName>
</protein>
<dbReference type="EMBL" id="JARGEI010000010">
    <property type="protein sequence ID" value="KAJ8725296.1"/>
    <property type="molecule type" value="Genomic_DNA"/>
</dbReference>
<reference evidence="2" key="1">
    <citation type="submission" date="2023-03" db="EMBL/GenBank/DDBJ databases">
        <title>Chromosome-level genomes of two armyworms, Mythimna separata and Mythimna loreyi, provide insights into the biosynthesis and reception of sex pheromones.</title>
        <authorList>
            <person name="Zhao H."/>
        </authorList>
    </citation>
    <scope>NUCLEOTIDE SEQUENCE</scope>
    <source>
        <strain evidence="2">BeijingLab</strain>
        <tissue evidence="2">Pupa</tissue>
    </source>
</reference>
<dbReference type="AlphaFoldDB" id="A0AAD7YS19"/>
<evidence type="ECO:0000313" key="3">
    <source>
        <dbReference type="EMBL" id="KAJ8725286.1"/>
    </source>
</evidence>
<evidence type="ECO:0000313" key="16">
    <source>
        <dbReference type="EMBL" id="KAJ8725300.1"/>
    </source>
</evidence>
<evidence type="ECO:0000313" key="2">
    <source>
        <dbReference type="EMBL" id="KAJ8725285.1"/>
    </source>
</evidence>
<dbReference type="PANTHER" id="PTHR46071:SF2">
    <property type="entry name" value="ANKYRIN REPEAT AND BTB_POZ DOMAIN-CONTAINING PROTEIN 2-LIKE PROTEIN"/>
    <property type="match status" value="1"/>
</dbReference>
<evidence type="ECO:0000313" key="17">
    <source>
        <dbReference type="EMBL" id="KAJ8725302.1"/>
    </source>
</evidence>
<evidence type="ECO:0000313" key="15">
    <source>
        <dbReference type="EMBL" id="KAJ8725299.1"/>
    </source>
</evidence>
<dbReference type="EMBL" id="JARGEI010000010">
    <property type="protein sequence ID" value="KAJ8725285.1"/>
    <property type="molecule type" value="Genomic_DNA"/>
</dbReference>
<dbReference type="EMBL" id="JARGEI010000010">
    <property type="protein sequence ID" value="KAJ8725291.1"/>
    <property type="molecule type" value="Genomic_DNA"/>
</dbReference>
<dbReference type="EMBL" id="JARGEI010000010">
    <property type="protein sequence ID" value="KAJ8725284.1"/>
    <property type="molecule type" value="Genomic_DNA"/>
</dbReference>
<evidence type="ECO:0000313" key="7">
    <source>
        <dbReference type="EMBL" id="KAJ8725290.1"/>
    </source>
</evidence>
<evidence type="ECO:0000313" key="8">
    <source>
        <dbReference type="EMBL" id="KAJ8725291.1"/>
    </source>
</evidence>
<dbReference type="Proteomes" id="UP001231518">
    <property type="component" value="Chromosome 7"/>
</dbReference>
<dbReference type="EMBL" id="JARGEI010000010">
    <property type="protein sequence ID" value="KAJ8725299.1"/>
    <property type="molecule type" value="Genomic_DNA"/>
</dbReference>
<dbReference type="EMBL" id="JARGEI010000010">
    <property type="protein sequence ID" value="KAJ8725297.1"/>
    <property type="molecule type" value="Genomic_DNA"/>
</dbReference>
<dbReference type="EMBL" id="JARGEI010000010">
    <property type="protein sequence ID" value="KAJ8725302.1"/>
    <property type="molecule type" value="Genomic_DNA"/>
</dbReference>
<comment type="caution">
    <text evidence="2">The sequence shown here is derived from an EMBL/GenBank/DDBJ whole genome shotgun (WGS) entry which is preliminary data.</text>
</comment>
<gene>
    <name evidence="1" type="ORF">PYW07_016242</name>
    <name evidence="2" type="ORF">PYW07_016243</name>
    <name evidence="3" type="ORF">PYW07_016244</name>
    <name evidence="4" type="ORF">PYW07_016245</name>
    <name evidence="5" type="ORF">PYW07_016246</name>
    <name evidence="6" type="ORF">PYW07_016247</name>
    <name evidence="7" type="ORF">PYW07_016248</name>
    <name evidence="8" type="ORF">PYW07_016249</name>
    <name evidence="9" type="ORF">PYW07_016250</name>
    <name evidence="10" type="ORF">PYW07_016252</name>
    <name evidence="11" type="ORF">PYW07_016253</name>
    <name evidence="12" type="ORF">PYW07_016254</name>
    <name evidence="13" type="ORF">PYW07_016255</name>
    <name evidence="14" type="ORF">PYW07_016256</name>
    <name evidence="15" type="ORF">PYW07_016257</name>
    <name evidence="16" type="ORF">PYW07_016258</name>
    <name evidence="17" type="ORF">PYW07_016260</name>
</gene>
<dbReference type="EMBL" id="JARGEI010000010">
    <property type="protein sequence ID" value="KAJ8725295.1"/>
    <property type="molecule type" value="Genomic_DNA"/>
</dbReference>
<dbReference type="EMBL" id="JARGEI010000010">
    <property type="protein sequence ID" value="KAJ8725288.1"/>
    <property type="molecule type" value="Genomic_DNA"/>
</dbReference>
<dbReference type="EMBL" id="JARGEI010000010">
    <property type="protein sequence ID" value="KAJ8725289.1"/>
    <property type="molecule type" value="Genomic_DNA"/>
</dbReference>
<dbReference type="EMBL" id="JARGEI010000010">
    <property type="protein sequence ID" value="KAJ8725292.1"/>
    <property type="molecule type" value="Genomic_DNA"/>
</dbReference>
<evidence type="ECO:0000313" key="6">
    <source>
        <dbReference type="EMBL" id="KAJ8725289.1"/>
    </source>
</evidence>
<sequence>METLLEEIALIAGGSAASTPITPAAVDHAVAHCADLYIYLCAGMETLLEEIALIAGGSAASTPITPAAVDHAVAHCADLWGLLQPYSHLNAGRVASGN</sequence>
<evidence type="ECO:0000313" key="14">
    <source>
        <dbReference type="EMBL" id="KAJ8725298.1"/>
    </source>
</evidence>
<dbReference type="EMBL" id="JARGEI010000010">
    <property type="protein sequence ID" value="KAJ8725290.1"/>
    <property type="molecule type" value="Genomic_DNA"/>
</dbReference>
<evidence type="ECO:0000313" key="4">
    <source>
        <dbReference type="EMBL" id="KAJ8725287.1"/>
    </source>
</evidence>
<keyword evidence="18" id="KW-1185">Reference proteome</keyword>
<evidence type="ECO:0000313" key="9">
    <source>
        <dbReference type="EMBL" id="KAJ8725292.1"/>
    </source>
</evidence>